<sequence>MLTNNSLVIKVLKSQDELYPNINYTNTLSCTLLLTEENTLYKTVQKYNFIIQLHIVNNYNLERKMGFFLVESLKKKRKRKKTTEIYKCLQPFFYWNVQI</sequence>
<accession>A0A3S0ZAF9</accession>
<evidence type="ECO:0000313" key="2">
    <source>
        <dbReference type="Proteomes" id="UP000271974"/>
    </source>
</evidence>
<gene>
    <name evidence="1" type="ORF">EGW08_017814</name>
</gene>
<organism evidence="1 2">
    <name type="scientific">Elysia chlorotica</name>
    <name type="common">Eastern emerald elysia</name>
    <name type="synonym">Sea slug</name>
    <dbReference type="NCBI Taxonomy" id="188477"/>
    <lineage>
        <taxon>Eukaryota</taxon>
        <taxon>Metazoa</taxon>
        <taxon>Spiralia</taxon>
        <taxon>Lophotrochozoa</taxon>
        <taxon>Mollusca</taxon>
        <taxon>Gastropoda</taxon>
        <taxon>Heterobranchia</taxon>
        <taxon>Euthyneura</taxon>
        <taxon>Panpulmonata</taxon>
        <taxon>Sacoglossa</taxon>
        <taxon>Placobranchoidea</taxon>
        <taxon>Plakobranchidae</taxon>
        <taxon>Elysia</taxon>
    </lineage>
</organism>
<dbReference type="AlphaFoldDB" id="A0A3S0ZAF9"/>
<name>A0A3S0ZAF9_ELYCH</name>
<keyword evidence="2" id="KW-1185">Reference proteome</keyword>
<reference evidence="1 2" key="1">
    <citation type="submission" date="2019-01" db="EMBL/GenBank/DDBJ databases">
        <title>A draft genome assembly of the solar-powered sea slug Elysia chlorotica.</title>
        <authorList>
            <person name="Cai H."/>
            <person name="Li Q."/>
            <person name="Fang X."/>
            <person name="Li J."/>
            <person name="Curtis N.E."/>
            <person name="Altenburger A."/>
            <person name="Shibata T."/>
            <person name="Feng M."/>
            <person name="Maeda T."/>
            <person name="Schwartz J.A."/>
            <person name="Shigenobu S."/>
            <person name="Lundholm N."/>
            <person name="Nishiyama T."/>
            <person name="Yang H."/>
            <person name="Hasebe M."/>
            <person name="Li S."/>
            <person name="Pierce S.K."/>
            <person name="Wang J."/>
        </authorList>
    </citation>
    <scope>NUCLEOTIDE SEQUENCE [LARGE SCALE GENOMIC DNA]</scope>
    <source>
        <strain evidence="1">EC2010</strain>
        <tissue evidence="1">Whole organism of an adult</tissue>
    </source>
</reference>
<evidence type="ECO:0000313" key="1">
    <source>
        <dbReference type="EMBL" id="RUS74420.1"/>
    </source>
</evidence>
<dbReference type="EMBL" id="RQTK01000832">
    <property type="protein sequence ID" value="RUS74420.1"/>
    <property type="molecule type" value="Genomic_DNA"/>
</dbReference>
<proteinExistence type="predicted"/>
<protein>
    <submittedName>
        <fullName evidence="1">Uncharacterized protein</fullName>
    </submittedName>
</protein>
<comment type="caution">
    <text evidence="1">The sequence shown here is derived from an EMBL/GenBank/DDBJ whole genome shotgun (WGS) entry which is preliminary data.</text>
</comment>
<dbReference type="Proteomes" id="UP000271974">
    <property type="component" value="Unassembled WGS sequence"/>
</dbReference>